<reference evidence="2 3" key="1">
    <citation type="submission" date="2016-11" db="EMBL/GenBank/DDBJ databases">
        <authorList>
            <person name="Jaros S."/>
            <person name="Januszkiewicz K."/>
            <person name="Wedrychowicz H."/>
        </authorList>
    </citation>
    <scope>NUCLEOTIDE SEQUENCE [LARGE SCALE GENOMIC DNA]</scope>
    <source>
        <strain evidence="2 3">DSM 26892</strain>
    </source>
</reference>
<sequence>MVIAALGDSLTQGYGLSPDQGFVPQLEAWLAERGVEARLINAGVSGDTTAGGLSRVDWTLGDEVDAMIVALGGNDMLRGIDPATSRANLDGILARAEEAGVEVLLVGMSAPGNYGPDYKAAFDGMYPALSERYGTLYADDFLGALADLPDRRQAMADYMQPDGIHPNADGVSLIVEDLGPEVASLAERVRDGDGD</sequence>
<evidence type="ECO:0000313" key="2">
    <source>
        <dbReference type="EMBL" id="SHI89021.1"/>
    </source>
</evidence>
<dbReference type="SUPFAM" id="SSF52266">
    <property type="entry name" value="SGNH hydrolase"/>
    <property type="match status" value="1"/>
</dbReference>
<dbReference type="InterPro" id="IPR051532">
    <property type="entry name" value="Ester_Hydrolysis_Enzymes"/>
</dbReference>
<dbReference type="CDD" id="cd01822">
    <property type="entry name" value="Lysophospholipase_L1_like"/>
    <property type="match status" value="1"/>
</dbReference>
<dbReference type="EMBL" id="FQZA01000003">
    <property type="protein sequence ID" value="SHI89021.1"/>
    <property type="molecule type" value="Genomic_DNA"/>
</dbReference>
<protein>
    <submittedName>
        <fullName evidence="2">Acyl-CoA thioesterase-1</fullName>
    </submittedName>
</protein>
<dbReference type="Proteomes" id="UP000184040">
    <property type="component" value="Unassembled WGS sequence"/>
</dbReference>
<dbReference type="Gene3D" id="3.40.50.1110">
    <property type="entry name" value="SGNH hydrolase"/>
    <property type="match status" value="1"/>
</dbReference>
<evidence type="ECO:0000313" key="3">
    <source>
        <dbReference type="Proteomes" id="UP000184040"/>
    </source>
</evidence>
<organism evidence="2 3">
    <name type="scientific">Palleronia salina</name>
    <dbReference type="NCBI Taxonomy" id="313368"/>
    <lineage>
        <taxon>Bacteria</taxon>
        <taxon>Pseudomonadati</taxon>
        <taxon>Pseudomonadota</taxon>
        <taxon>Alphaproteobacteria</taxon>
        <taxon>Rhodobacterales</taxon>
        <taxon>Roseobacteraceae</taxon>
        <taxon>Palleronia</taxon>
    </lineage>
</organism>
<dbReference type="InterPro" id="IPR036514">
    <property type="entry name" value="SGNH_hydro_sf"/>
</dbReference>
<accession>A0A1M6EU66</accession>
<dbReference type="PANTHER" id="PTHR30383:SF24">
    <property type="entry name" value="THIOESTERASE 1_PROTEASE 1_LYSOPHOSPHOLIPASE L1"/>
    <property type="match status" value="1"/>
</dbReference>
<dbReference type="STRING" id="313368.SAMN04488012_103222"/>
<keyword evidence="3" id="KW-1185">Reference proteome</keyword>
<gene>
    <name evidence="2" type="ORF">SAMN04488012_103222</name>
</gene>
<dbReference type="PANTHER" id="PTHR30383">
    <property type="entry name" value="THIOESTERASE 1/PROTEASE 1/LYSOPHOSPHOLIPASE L1"/>
    <property type="match status" value="1"/>
</dbReference>
<evidence type="ECO:0000259" key="1">
    <source>
        <dbReference type="Pfam" id="PF13472"/>
    </source>
</evidence>
<dbReference type="GO" id="GO:0004622">
    <property type="term" value="F:phosphatidylcholine lysophospholipase activity"/>
    <property type="evidence" value="ECO:0007669"/>
    <property type="project" value="TreeGrafter"/>
</dbReference>
<proteinExistence type="predicted"/>
<dbReference type="AlphaFoldDB" id="A0A1M6EU66"/>
<name>A0A1M6EU66_9RHOB</name>
<feature type="domain" description="SGNH hydrolase-type esterase" evidence="1">
    <location>
        <begin position="5"/>
        <end position="170"/>
    </location>
</feature>
<dbReference type="InterPro" id="IPR013830">
    <property type="entry name" value="SGNH_hydro"/>
</dbReference>
<dbReference type="Pfam" id="PF13472">
    <property type="entry name" value="Lipase_GDSL_2"/>
    <property type="match status" value="1"/>
</dbReference>